<reference evidence="2" key="2">
    <citation type="journal article" date="2015" name="Data Brief">
        <title>Shoot transcriptome of the giant reed, Arundo donax.</title>
        <authorList>
            <person name="Barrero R.A."/>
            <person name="Guerrero F.D."/>
            <person name="Moolhuijzen P."/>
            <person name="Goolsby J.A."/>
            <person name="Tidwell J."/>
            <person name="Bellgard S.E."/>
            <person name="Bellgard M.I."/>
        </authorList>
    </citation>
    <scope>NUCLEOTIDE SEQUENCE</scope>
    <source>
        <tissue evidence="2">Shoot tissue taken approximately 20 cm above the soil surface</tissue>
    </source>
</reference>
<dbReference type="AlphaFoldDB" id="A0A0A9FNF1"/>
<feature type="region of interest" description="Disordered" evidence="1">
    <location>
        <begin position="37"/>
        <end position="57"/>
    </location>
</feature>
<protein>
    <submittedName>
        <fullName evidence="2">Uncharacterized protein</fullName>
    </submittedName>
</protein>
<accession>A0A0A9FNF1</accession>
<sequence>MPSPAQFFSCPPFLNSIPLPTLSGLIPVWHVPFQTARRQPGYRGGSRREHQEGGGFR</sequence>
<proteinExistence type="predicted"/>
<evidence type="ECO:0000313" key="2">
    <source>
        <dbReference type="EMBL" id="JAE12819.1"/>
    </source>
</evidence>
<feature type="compositionally biased region" description="Basic and acidic residues" evidence="1">
    <location>
        <begin position="46"/>
        <end position="57"/>
    </location>
</feature>
<organism evidence="2">
    <name type="scientific">Arundo donax</name>
    <name type="common">Giant reed</name>
    <name type="synonym">Donax arundinaceus</name>
    <dbReference type="NCBI Taxonomy" id="35708"/>
    <lineage>
        <taxon>Eukaryota</taxon>
        <taxon>Viridiplantae</taxon>
        <taxon>Streptophyta</taxon>
        <taxon>Embryophyta</taxon>
        <taxon>Tracheophyta</taxon>
        <taxon>Spermatophyta</taxon>
        <taxon>Magnoliopsida</taxon>
        <taxon>Liliopsida</taxon>
        <taxon>Poales</taxon>
        <taxon>Poaceae</taxon>
        <taxon>PACMAD clade</taxon>
        <taxon>Arundinoideae</taxon>
        <taxon>Arundineae</taxon>
        <taxon>Arundo</taxon>
    </lineage>
</organism>
<dbReference type="EMBL" id="GBRH01185077">
    <property type="protein sequence ID" value="JAE12819.1"/>
    <property type="molecule type" value="Transcribed_RNA"/>
</dbReference>
<reference evidence="2" key="1">
    <citation type="submission" date="2014-09" db="EMBL/GenBank/DDBJ databases">
        <authorList>
            <person name="Magalhaes I.L.F."/>
            <person name="Oliveira U."/>
            <person name="Santos F.R."/>
            <person name="Vidigal T.H.D.A."/>
            <person name="Brescovit A.D."/>
            <person name="Santos A.J."/>
        </authorList>
    </citation>
    <scope>NUCLEOTIDE SEQUENCE</scope>
    <source>
        <tissue evidence="2">Shoot tissue taken approximately 20 cm above the soil surface</tissue>
    </source>
</reference>
<name>A0A0A9FNF1_ARUDO</name>
<evidence type="ECO:0000256" key="1">
    <source>
        <dbReference type="SAM" id="MobiDB-lite"/>
    </source>
</evidence>